<dbReference type="GO" id="GO:0004869">
    <property type="term" value="F:cysteine-type endopeptidase inhibitor activity"/>
    <property type="evidence" value="ECO:0007669"/>
    <property type="project" value="UniProtKB-KW"/>
</dbReference>
<evidence type="ECO:0000256" key="2">
    <source>
        <dbReference type="ARBA" id="ARBA00022690"/>
    </source>
</evidence>
<dbReference type="EnsemblPlants" id="OPUNC01G33240.2">
    <property type="protein sequence ID" value="OPUNC01G33240.2"/>
    <property type="gene ID" value="OPUNC01G33240"/>
</dbReference>
<dbReference type="InterPro" id="IPR018073">
    <property type="entry name" value="Prot_inh_cystat_CS"/>
</dbReference>
<dbReference type="FunFam" id="3.10.450.10:FF:000025">
    <property type="entry name" value="Cysteine proteinase inhibitor"/>
    <property type="match status" value="1"/>
</dbReference>
<evidence type="ECO:0000256" key="7">
    <source>
        <dbReference type="SAM" id="MobiDB-lite"/>
    </source>
</evidence>
<dbReference type="EnsemblPlants" id="OPUNC01G33240.1">
    <property type="protein sequence ID" value="OPUNC01G33240.1"/>
    <property type="gene ID" value="OPUNC01G33240"/>
</dbReference>
<dbReference type="PANTHER" id="PTHR11413">
    <property type="entry name" value="CYSTATIN FAMILY MEMBER"/>
    <property type="match status" value="1"/>
</dbReference>
<evidence type="ECO:0000256" key="5">
    <source>
        <dbReference type="ARBA" id="ARBA00022821"/>
    </source>
</evidence>
<dbReference type="Proteomes" id="UP000026962">
    <property type="component" value="Chromosome 1"/>
</dbReference>
<feature type="chain" id="PRO_5010893642" description="Cysteine proteinase inhibitor" evidence="6">
    <location>
        <begin position="27"/>
        <end position="143"/>
    </location>
</feature>
<dbReference type="PROSITE" id="PS00287">
    <property type="entry name" value="CYSTATIN"/>
    <property type="match status" value="1"/>
</dbReference>
<dbReference type="CDD" id="cd00042">
    <property type="entry name" value="CY"/>
    <property type="match status" value="1"/>
</dbReference>
<feature type="region of interest" description="Disordered" evidence="7">
    <location>
        <begin position="28"/>
        <end position="49"/>
    </location>
</feature>
<dbReference type="Gramene" id="OPUNC01G33240.2">
    <property type="protein sequence ID" value="OPUNC01G33240.2"/>
    <property type="gene ID" value="OPUNC01G33240"/>
</dbReference>
<feature type="domain" description="Cystatin" evidence="8">
    <location>
        <begin position="48"/>
        <end position="137"/>
    </location>
</feature>
<proteinExistence type="inferred from homology"/>
<sequence length="143" mass="15708">MRKYRVAGLVAALLVLYALATPSAQAEAHRAGGEGEKKMADKASDGGPVVGGIEPVGNENDLHLVDLARFAVTEHNKKANSLLEFEKLVNVKQQVVAGTMYYFTIEVKEGDAKKLYEAKVWEKPWMDFKELQEFKPVDASANA</sequence>
<dbReference type="AlphaFoldDB" id="A0A0E0JPX2"/>
<dbReference type="PANTHER" id="PTHR11413:SF110">
    <property type="entry name" value="CYSTEINE PROTEINASE INHIBITOR 6"/>
    <property type="match status" value="1"/>
</dbReference>
<dbReference type="InterPro" id="IPR000010">
    <property type="entry name" value="Cystatin_dom"/>
</dbReference>
<accession>A0A0E0JPX2</accession>
<evidence type="ECO:0000313" key="10">
    <source>
        <dbReference type="Proteomes" id="UP000026962"/>
    </source>
</evidence>
<dbReference type="eggNOG" id="ENOG502SC50">
    <property type="taxonomic scope" value="Eukaryota"/>
</dbReference>
<evidence type="ECO:0000313" key="9">
    <source>
        <dbReference type="EnsemblPlants" id="OPUNC01G33240.1"/>
    </source>
</evidence>
<keyword evidence="5" id="KW-0611">Plant defense</keyword>
<keyword evidence="4 6" id="KW-0732">Signal</keyword>
<keyword evidence="2 6" id="KW-0646">Protease inhibitor</keyword>
<evidence type="ECO:0000256" key="3">
    <source>
        <dbReference type="ARBA" id="ARBA00022704"/>
    </source>
</evidence>
<reference evidence="9" key="2">
    <citation type="submission" date="2018-05" db="EMBL/GenBank/DDBJ databases">
        <title>OpunRS2 (Oryza punctata Reference Sequence Version 2).</title>
        <authorList>
            <person name="Zhang J."/>
            <person name="Kudrna D."/>
            <person name="Lee S."/>
            <person name="Talag J."/>
            <person name="Welchert J."/>
            <person name="Wing R.A."/>
        </authorList>
    </citation>
    <scope>NUCLEOTIDE SEQUENCE [LARGE SCALE GENOMIC DNA]</scope>
</reference>
<dbReference type="Gramene" id="OPUNC01G33240.1">
    <property type="protein sequence ID" value="OPUNC01G33240.1"/>
    <property type="gene ID" value="OPUNC01G33240"/>
</dbReference>
<dbReference type="Pfam" id="PF16845">
    <property type="entry name" value="SQAPI"/>
    <property type="match status" value="1"/>
</dbReference>
<organism evidence="9">
    <name type="scientific">Oryza punctata</name>
    <name type="common">Red rice</name>
    <dbReference type="NCBI Taxonomy" id="4537"/>
    <lineage>
        <taxon>Eukaryota</taxon>
        <taxon>Viridiplantae</taxon>
        <taxon>Streptophyta</taxon>
        <taxon>Embryophyta</taxon>
        <taxon>Tracheophyta</taxon>
        <taxon>Spermatophyta</taxon>
        <taxon>Magnoliopsida</taxon>
        <taxon>Liliopsida</taxon>
        <taxon>Poales</taxon>
        <taxon>Poaceae</taxon>
        <taxon>BOP clade</taxon>
        <taxon>Oryzoideae</taxon>
        <taxon>Oryzeae</taxon>
        <taxon>Oryzinae</taxon>
        <taxon>Oryza</taxon>
    </lineage>
</organism>
<protein>
    <recommendedName>
        <fullName evidence="6">Cysteine proteinase inhibitor</fullName>
    </recommendedName>
</protein>
<evidence type="ECO:0000256" key="6">
    <source>
        <dbReference type="RuleBase" id="RU362130"/>
    </source>
</evidence>
<feature type="signal peptide" evidence="6">
    <location>
        <begin position="1"/>
        <end position="26"/>
    </location>
</feature>
<evidence type="ECO:0000256" key="4">
    <source>
        <dbReference type="ARBA" id="ARBA00022729"/>
    </source>
</evidence>
<dbReference type="HOGENOM" id="CLU_113093_1_1_1"/>
<dbReference type="InterPro" id="IPR027214">
    <property type="entry name" value="Cystatin"/>
</dbReference>
<name>A0A0E0JPX2_ORYPU</name>
<dbReference type="OMA" id="KVWEQPW"/>
<keyword evidence="3 6" id="KW-0789">Thiol protease inhibitor</keyword>
<evidence type="ECO:0000259" key="8">
    <source>
        <dbReference type="SMART" id="SM00043"/>
    </source>
</evidence>
<comment type="similarity">
    <text evidence="1 6">Belongs to the cystatin family. Phytocystatin subfamily.</text>
</comment>
<dbReference type="Gene3D" id="3.10.450.10">
    <property type="match status" value="1"/>
</dbReference>
<dbReference type="STRING" id="4537.A0A0E0JPX2"/>
<reference evidence="9" key="1">
    <citation type="submission" date="2015-04" db="UniProtKB">
        <authorList>
            <consortium name="EnsemblPlants"/>
        </authorList>
    </citation>
    <scope>IDENTIFICATION</scope>
</reference>
<evidence type="ECO:0000256" key="1">
    <source>
        <dbReference type="ARBA" id="ARBA00007233"/>
    </source>
</evidence>
<dbReference type="InterPro" id="IPR046350">
    <property type="entry name" value="Cystatin_sf"/>
</dbReference>
<dbReference type="SMART" id="SM00043">
    <property type="entry name" value="CY"/>
    <property type="match status" value="1"/>
</dbReference>
<dbReference type="GO" id="GO:0006952">
    <property type="term" value="P:defense response"/>
    <property type="evidence" value="ECO:0007669"/>
    <property type="project" value="UniProtKB-KW"/>
</dbReference>
<keyword evidence="10" id="KW-1185">Reference proteome</keyword>
<feature type="compositionally biased region" description="Basic and acidic residues" evidence="7">
    <location>
        <begin position="28"/>
        <end position="44"/>
    </location>
</feature>
<dbReference type="SUPFAM" id="SSF54403">
    <property type="entry name" value="Cystatin/monellin"/>
    <property type="match status" value="1"/>
</dbReference>